<accession>A0ABU3CJ62</accession>
<dbReference type="SUPFAM" id="SSF47413">
    <property type="entry name" value="lambda repressor-like DNA-binding domains"/>
    <property type="match status" value="1"/>
</dbReference>
<keyword evidence="1" id="KW-0175">Coiled coil</keyword>
<dbReference type="CDD" id="cd00093">
    <property type="entry name" value="HTH_XRE"/>
    <property type="match status" value="1"/>
</dbReference>
<organism evidence="3 4">
    <name type="scientific">Autumnicola lenta</name>
    <dbReference type="NCBI Taxonomy" id="3075593"/>
    <lineage>
        <taxon>Bacteria</taxon>
        <taxon>Pseudomonadati</taxon>
        <taxon>Bacteroidota</taxon>
        <taxon>Flavobacteriia</taxon>
        <taxon>Flavobacteriales</taxon>
        <taxon>Flavobacteriaceae</taxon>
        <taxon>Autumnicola</taxon>
    </lineage>
</organism>
<dbReference type="Proteomes" id="UP001245285">
    <property type="component" value="Unassembled WGS sequence"/>
</dbReference>
<dbReference type="InterPro" id="IPR001387">
    <property type="entry name" value="Cro/C1-type_HTH"/>
</dbReference>
<evidence type="ECO:0000313" key="3">
    <source>
        <dbReference type="EMBL" id="MDT0646336.1"/>
    </source>
</evidence>
<keyword evidence="4" id="KW-1185">Reference proteome</keyword>
<dbReference type="PROSITE" id="PS50943">
    <property type="entry name" value="HTH_CROC1"/>
    <property type="match status" value="1"/>
</dbReference>
<evidence type="ECO:0000313" key="4">
    <source>
        <dbReference type="Proteomes" id="UP001245285"/>
    </source>
</evidence>
<protein>
    <submittedName>
        <fullName evidence="3">Helix-turn-helix domain-containing protein</fullName>
    </submittedName>
</protein>
<feature type="domain" description="HTH cro/C1-type" evidence="2">
    <location>
        <begin position="7"/>
        <end position="39"/>
    </location>
</feature>
<dbReference type="InterPro" id="IPR010982">
    <property type="entry name" value="Lambda_DNA-bd_dom_sf"/>
</dbReference>
<name>A0ABU3CJ62_9FLAO</name>
<dbReference type="EMBL" id="JAVRHO010000007">
    <property type="protein sequence ID" value="MDT0646336.1"/>
    <property type="molecule type" value="Genomic_DNA"/>
</dbReference>
<dbReference type="RefSeq" id="WP_311494510.1">
    <property type="nucleotide sequence ID" value="NZ_JAVRHO010000007.1"/>
</dbReference>
<dbReference type="Gene3D" id="1.10.260.40">
    <property type="entry name" value="lambda repressor-like DNA-binding domains"/>
    <property type="match status" value="1"/>
</dbReference>
<feature type="coiled-coil region" evidence="1">
    <location>
        <begin position="69"/>
        <end position="120"/>
    </location>
</feature>
<sequence>MEDLVDVKLFRLRAGLTQKELAKKINCTIGTISLAEREKPSKKLSYKIRTTFPEYFRKWKREKPLILKNPELEMELMNLRKENSELKRYKNKCIWLEKEKKSLMDHNAELQEKLRKLRSS</sequence>
<evidence type="ECO:0000259" key="2">
    <source>
        <dbReference type="PROSITE" id="PS50943"/>
    </source>
</evidence>
<comment type="caution">
    <text evidence="3">The sequence shown here is derived from an EMBL/GenBank/DDBJ whole genome shotgun (WGS) entry which is preliminary data.</text>
</comment>
<reference evidence="3 4" key="1">
    <citation type="submission" date="2023-09" db="EMBL/GenBank/DDBJ databases">
        <authorList>
            <person name="Rey-Velasco X."/>
        </authorList>
    </citation>
    <scope>NUCLEOTIDE SEQUENCE [LARGE SCALE GENOMIC DNA]</scope>
    <source>
        <strain evidence="3 4">F260</strain>
    </source>
</reference>
<dbReference type="Pfam" id="PF01381">
    <property type="entry name" value="HTH_3"/>
    <property type="match status" value="1"/>
</dbReference>
<proteinExistence type="predicted"/>
<gene>
    <name evidence="3" type="ORF">RM545_06505</name>
</gene>
<evidence type="ECO:0000256" key="1">
    <source>
        <dbReference type="SAM" id="Coils"/>
    </source>
</evidence>